<dbReference type="InterPro" id="IPR011991">
    <property type="entry name" value="ArsR-like_HTH"/>
</dbReference>
<dbReference type="PANTHER" id="PTHR39168">
    <property type="entry name" value="TRANSCRIPTIONAL REGULATOR-RELATED"/>
    <property type="match status" value="1"/>
</dbReference>
<dbReference type="EMBL" id="JBHRTP010000101">
    <property type="protein sequence ID" value="MFC3111110.1"/>
    <property type="molecule type" value="Genomic_DNA"/>
</dbReference>
<protein>
    <submittedName>
        <fullName evidence="2">ArsR/SmtB family transcription factor</fullName>
    </submittedName>
</protein>
<dbReference type="Gene3D" id="1.10.10.10">
    <property type="entry name" value="Winged helix-like DNA-binding domain superfamily/Winged helix DNA-binding domain"/>
    <property type="match status" value="1"/>
</dbReference>
<dbReference type="SUPFAM" id="SSF46785">
    <property type="entry name" value="Winged helix' DNA-binding domain"/>
    <property type="match status" value="1"/>
</dbReference>
<dbReference type="Pfam" id="PF12840">
    <property type="entry name" value="HTH_20"/>
    <property type="match status" value="1"/>
</dbReference>
<evidence type="ECO:0000313" key="3">
    <source>
        <dbReference type="Proteomes" id="UP001595530"/>
    </source>
</evidence>
<gene>
    <name evidence="2" type="ORF">ACFOFO_24685</name>
</gene>
<feature type="domain" description="HTH arsR-type" evidence="1">
    <location>
        <begin position="3"/>
        <end position="98"/>
    </location>
</feature>
<dbReference type="InterPro" id="IPR036390">
    <property type="entry name" value="WH_DNA-bd_sf"/>
</dbReference>
<name>A0ABV7F832_9BURK</name>
<dbReference type="SMART" id="SM00418">
    <property type="entry name" value="HTH_ARSR"/>
    <property type="match status" value="1"/>
</dbReference>
<dbReference type="PANTHER" id="PTHR39168:SF1">
    <property type="entry name" value="TRANSCRIPTIONAL REGULATORY PROTEIN"/>
    <property type="match status" value="1"/>
</dbReference>
<dbReference type="InterPro" id="IPR052543">
    <property type="entry name" value="HTH_Metal-responsive_Reg"/>
</dbReference>
<organism evidence="2 3">
    <name type="scientific">Undibacterium arcticum</name>
    <dbReference type="NCBI Taxonomy" id="1762892"/>
    <lineage>
        <taxon>Bacteria</taxon>
        <taxon>Pseudomonadati</taxon>
        <taxon>Pseudomonadota</taxon>
        <taxon>Betaproteobacteria</taxon>
        <taxon>Burkholderiales</taxon>
        <taxon>Oxalobacteraceae</taxon>
        <taxon>Undibacterium</taxon>
    </lineage>
</organism>
<dbReference type="RefSeq" id="WP_390324331.1">
    <property type="nucleotide sequence ID" value="NZ_JBHRTP010000101.1"/>
</dbReference>
<dbReference type="Proteomes" id="UP001595530">
    <property type="component" value="Unassembled WGS sequence"/>
</dbReference>
<dbReference type="InterPro" id="IPR036388">
    <property type="entry name" value="WH-like_DNA-bd_sf"/>
</dbReference>
<comment type="caution">
    <text evidence="2">The sequence shown here is derived from an EMBL/GenBank/DDBJ whole genome shotgun (WGS) entry which is preliminary data.</text>
</comment>
<reference evidence="3" key="1">
    <citation type="journal article" date="2019" name="Int. J. Syst. Evol. Microbiol.">
        <title>The Global Catalogue of Microorganisms (GCM) 10K type strain sequencing project: providing services to taxonomists for standard genome sequencing and annotation.</title>
        <authorList>
            <consortium name="The Broad Institute Genomics Platform"/>
            <consortium name="The Broad Institute Genome Sequencing Center for Infectious Disease"/>
            <person name="Wu L."/>
            <person name="Ma J."/>
        </authorList>
    </citation>
    <scope>NUCLEOTIDE SEQUENCE [LARGE SCALE GENOMIC DNA]</scope>
    <source>
        <strain evidence="3">KCTC 42986</strain>
    </source>
</reference>
<sequence length="235" mass="25544">MIANSNPEPDLSRLARTVGDPSRIRMLTLLMEGRALTAKELAYGAGVEPATASAHLRRLEEDAFVSKTAQGRHKYFRLASPQVAQLVEALMVMSPQAQPQRTGANQDAPIRLARFCYDHLAGRLGTGLTAILLERGLLSIDGKAFAVTAAGESWFQSFGIDLGSLRSGRRQFAHQCLDWTERKDHLAGALGAAIAQRLLELGWITRQKSSRVVSITESGQHGLQQQFGLSLRAAA</sequence>
<evidence type="ECO:0000259" key="1">
    <source>
        <dbReference type="PROSITE" id="PS50987"/>
    </source>
</evidence>
<proteinExistence type="predicted"/>
<keyword evidence="3" id="KW-1185">Reference proteome</keyword>
<dbReference type="PROSITE" id="PS50987">
    <property type="entry name" value="HTH_ARSR_2"/>
    <property type="match status" value="1"/>
</dbReference>
<dbReference type="CDD" id="cd00090">
    <property type="entry name" value="HTH_ARSR"/>
    <property type="match status" value="1"/>
</dbReference>
<evidence type="ECO:0000313" key="2">
    <source>
        <dbReference type="EMBL" id="MFC3111110.1"/>
    </source>
</evidence>
<accession>A0ABV7F832</accession>
<dbReference type="InterPro" id="IPR001845">
    <property type="entry name" value="HTH_ArsR_DNA-bd_dom"/>
</dbReference>